<protein>
    <recommendedName>
        <fullName evidence="9">Sec-independent protein translocase protein TatB</fullName>
    </recommendedName>
</protein>
<evidence type="ECO:0000256" key="10">
    <source>
        <dbReference type="SAM" id="MobiDB-lite"/>
    </source>
</evidence>
<keyword evidence="6 9" id="KW-1133">Transmembrane helix</keyword>
<keyword evidence="5 9" id="KW-0653">Protein transport</keyword>
<accession>A0AAE6NVZ5</accession>
<dbReference type="EMBL" id="CP044426">
    <property type="protein sequence ID" value="QFG37195.1"/>
    <property type="molecule type" value="Genomic_DNA"/>
</dbReference>
<keyword evidence="2 9" id="KW-0813">Transport</keyword>
<evidence type="ECO:0000313" key="14">
    <source>
        <dbReference type="Proteomes" id="UP000273626"/>
    </source>
</evidence>
<keyword evidence="8 9" id="KW-0472">Membrane</keyword>
<evidence type="ECO:0000313" key="13">
    <source>
        <dbReference type="EMBL" id="RKS52380.1"/>
    </source>
</evidence>
<dbReference type="PRINTS" id="PR01506">
    <property type="entry name" value="TATBPROTEIN"/>
</dbReference>
<dbReference type="Pfam" id="PF02416">
    <property type="entry name" value="TatA_B_E"/>
    <property type="match status" value="1"/>
</dbReference>
<evidence type="ECO:0000256" key="5">
    <source>
        <dbReference type="ARBA" id="ARBA00022927"/>
    </source>
</evidence>
<dbReference type="PANTHER" id="PTHR33162">
    <property type="entry name" value="SEC-INDEPENDENT PROTEIN TRANSLOCASE PROTEIN TATA, CHLOROPLASTIC"/>
    <property type="match status" value="1"/>
</dbReference>
<evidence type="ECO:0000256" key="1">
    <source>
        <dbReference type="ARBA" id="ARBA00004167"/>
    </source>
</evidence>
<dbReference type="Proteomes" id="UP000326453">
    <property type="component" value="Chromosome 1"/>
</dbReference>
<organism evidence="12 15">
    <name type="scientific">Paracoccus pantotrophus</name>
    <name type="common">Thiosphaera pantotropha</name>
    <dbReference type="NCBI Taxonomy" id="82367"/>
    <lineage>
        <taxon>Bacteria</taxon>
        <taxon>Pseudomonadati</taxon>
        <taxon>Pseudomonadota</taxon>
        <taxon>Alphaproteobacteria</taxon>
        <taxon>Rhodobacterales</taxon>
        <taxon>Paracoccaceae</taxon>
        <taxon>Paracoccus</taxon>
    </lineage>
</organism>
<gene>
    <name evidence="9 12" type="primary">tatB</name>
    <name evidence="13" type="ORF">BDE18_1705</name>
    <name evidence="12" type="ORF">ESD82_13525</name>
</gene>
<dbReference type="EMBL" id="RBLI01000001">
    <property type="protein sequence ID" value="RKS52380.1"/>
    <property type="molecule type" value="Genomic_DNA"/>
</dbReference>
<evidence type="ECO:0000313" key="15">
    <source>
        <dbReference type="Proteomes" id="UP000326453"/>
    </source>
</evidence>
<reference evidence="13 14" key="1">
    <citation type="submission" date="2018-10" db="EMBL/GenBank/DDBJ databases">
        <title>Genomic Encyclopedia of Archaeal and Bacterial Type Strains, Phase II (KMG-II): from individual species to whole genera.</title>
        <authorList>
            <person name="Goeker M."/>
        </authorList>
    </citation>
    <scope>NUCLEOTIDE SEQUENCE [LARGE SCALE GENOMIC DNA]</scope>
    <source>
        <strain evidence="14">ATCC 35512 / DSM 2944 / CIP 106514 / LMD 82.5 / NBRC 102493 / NCCB 82005 / GB17</strain>
        <strain evidence="13">DSM 2944</strain>
    </source>
</reference>
<evidence type="ECO:0000256" key="7">
    <source>
        <dbReference type="ARBA" id="ARBA00023010"/>
    </source>
</evidence>
<keyword evidence="14" id="KW-1185">Reference proteome</keyword>
<dbReference type="InterPro" id="IPR018448">
    <property type="entry name" value="TatB"/>
</dbReference>
<dbReference type="AlphaFoldDB" id="A0AAE6NVZ5"/>
<keyword evidence="7 9" id="KW-0811">Translocation</keyword>
<feature type="compositionally biased region" description="Low complexity" evidence="10">
    <location>
        <begin position="106"/>
        <end position="158"/>
    </location>
</feature>
<name>A0AAE6NVZ5_PARPN</name>
<reference evidence="12 15" key="2">
    <citation type="submission" date="2019-01" db="EMBL/GenBank/DDBJ databases">
        <title>Complete Genome Sequence and Annotation of the Paracoccus pantotrophus type strain DSM 2944.</title>
        <authorList>
            <person name="Bockwoldt J.A."/>
            <person name="Zimmermann M."/>
            <person name="Tiso T."/>
            <person name="Blank L.M."/>
        </authorList>
    </citation>
    <scope>NUCLEOTIDE SEQUENCE [LARGE SCALE GENOMIC DNA]</scope>
    <source>
        <strain evidence="12 15">DSM 2944</strain>
    </source>
</reference>
<dbReference type="HAMAP" id="MF_00237">
    <property type="entry name" value="TatB"/>
    <property type="match status" value="1"/>
</dbReference>
<evidence type="ECO:0000256" key="2">
    <source>
        <dbReference type="ARBA" id="ARBA00022448"/>
    </source>
</evidence>
<feature type="transmembrane region" description="Helical" evidence="11">
    <location>
        <begin position="6"/>
        <end position="25"/>
    </location>
</feature>
<comment type="similarity">
    <text evidence="9">Belongs to the TatB family.</text>
</comment>
<dbReference type="GO" id="GO:0008320">
    <property type="term" value="F:protein transmembrane transporter activity"/>
    <property type="evidence" value="ECO:0007669"/>
    <property type="project" value="UniProtKB-UniRule"/>
</dbReference>
<keyword evidence="3 9" id="KW-1003">Cell membrane</keyword>
<comment type="function">
    <text evidence="9">Part of the twin-arginine translocation (Tat) system that transports large folded proteins containing a characteristic twin-arginine motif in their signal peptide across membranes. Together with TatC, TatB is part of a receptor directly interacting with Tat signal peptides. TatB may form an oligomeric binding site that transiently accommodates folded Tat precursor proteins before their translocation.</text>
</comment>
<dbReference type="RefSeq" id="WP_147428129.1">
    <property type="nucleotide sequence ID" value="NZ_CP044426.1"/>
</dbReference>
<dbReference type="GO" id="GO:0033281">
    <property type="term" value="C:TAT protein transport complex"/>
    <property type="evidence" value="ECO:0007669"/>
    <property type="project" value="UniProtKB-UniRule"/>
</dbReference>
<evidence type="ECO:0000256" key="11">
    <source>
        <dbReference type="SAM" id="Phobius"/>
    </source>
</evidence>
<evidence type="ECO:0000256" key="3">
    <source>
        <dbReference type="ARBA" id="ARBA00022475"/>
    </source>
</evidence>
<keyword evidence="4 9" id="KW-0812">Transmembrane</keyword>
<evidence type="ECO:0000256" key="9">
    <source>
        <dbReference type="HAMAP-Rule" id="MF_00237"/>
    </source>
</evidence>
<dbReference type="Gene3D" id="1.20.5.3310">
    <property type="match status" value="1"/>
</dbReference>
<evidence type="ECO:0000256" key="8">
    <source>
        <dbReference type="ARBA" id="ARBA00023136"/>
    </source>
</evidence>
<dbReference type="NCBIfam" id="TIGR01410">
    <property type="entry name" value="tatB"/>
    <property type="match status" value="1"/>
</dbReference>
<evidence type="ECO:0000313" key="12">
    <source>
        <dbReference type="EMBL" id="QFG37195.1"/>
    </source>
</evidence>
<dbReference type="Proteomes" id="UP000273626">
    <property type="component" value="Unassembled WGS sequence"/>
</dbReference>
<feature type="region of interest" description="Disordered" evidence="10">
    <location>
        <begin position="92"/>
        <end position="175"/>
    </location>
</feature>
<proteinExistence type="inferred from homology"/>
<sequence>MLDIGWSELLLIGIVALIVIGPKDLPHLFHSLGRITARARSMAREFSSAMEDAAKSTGLDEAGNALRDVKSLTSKKALGLDALERAADRFEKWEPKAPSASTRAVPDPGAAGLAAGPAAGPAAGDGPSPASAPSDSPAAAGSGQGAAPAAPVTAADPEPGQRRLHAVRRSDTKDR</sequence>
<dbReference type="GeneID" id="51371601"/>
<evidence type="ECO:0000256" key="4">
    <source>
        <dbReference type="ARBA" id="ARBA00022692"/>
    </source>
</evidence>
<dbReference type="PANTHER" id="PTHR33162:SF1">
    <property type="entry name" value="SEC-INDEPENDENT PROTEIN TRANSLOCASE PROTEIN TATA, CHLOROPLASTIC"/>
    <property type="match status" value="1"/>
</dbReference>
<comment type="subcellular location">
    <subcellularLocation>
        <location evidence="9">Cell membrane</location>
        <topology evidence="9">Single-pass membrane protein</topology>
    </subcellularLocation>
    <subcellularLocation>
        <location evidence="1">Membrane</location>
        <topology evidence="1">Single-pass membrane protein</topology>
    </subcellularLocation>
</comment>
<dbReference type="GO" id="GO:0043953">
    <property type="term" value="P:protein transport by the Tat complex"/>
    <property type="evidence" value="ECO:0007669"/>
    <property type="project" value="UniProtKB-UniRule"/>
</dbReference>
<dbReference type="KEGG" id="ppan:ESD82_13525"/>
<dbReference type="InterPro" id="IPR003369">
    <property type="entry name" value="TatA/B/E"/>
</dbReference>
<comment type="subunit">
    <text evidence="9">The Tat system comprises two distinct complexes: a TatABC complex, containing multiple copies of TatA, TatB and TatC subunits, and a separate TatA complex, containing only TatA subunits. Substrates initially bind to the TatABC complex, which probably triggers association of the separate TatA complex to form the active translocon.</text>
</comment>
<evidence type="ECO:0000256" key="6">
    <source>
        <dbReference type="ARBA" id="ARBA00022989"/>
    </source>
</evidence>